<dbReference type="InterPro" id="IPR017452">
    <property type="entry name" value="GPCR_Rhodpsn_7TM"/>
</dbReference>
<dbReference type="GO" id="GO:0004930">
    <property type="term" value="F:G protein-coupled receptor activity"/>
    <property type="evidence" value="ECO:0007669"/>
    <property type="project" value="InterPro"/>
</dbReference>
<comment type="caution">
    <text evidence="8">The sequence shown here is derived from an EMBL/GenBank/DDBJ whole genome shotgun (WGS) entry which is preliminary data.</text>
</comment>
<feature type="transmembrane region" description="Helical" evidence="6">
    <location>
        <begin position="251"/>
        <end position="276"/>
    </location>
</feature>
<feature type="transmembrane region" description="Helical" evidence="6">
    <location>
        <begin position="42"/>
        <end position="65"/>
    </location>
</feature>
<feature type="non-terminal residue" evidence="8">
    <location>
        <position position="1"/>
    </location>
</feature>
<feature type="transmembrane region" description="Helical" evidence="6">
    <location>
        <begin position="85"/>
        <end position="106"/>
    </location>
</feature>
<feature type="transmembrane region" description="Helical" evidence="6">
    <location>
        <begin position="127"/>
        <end position="144"/>
    </location>
</feature>
<dbReference type="InterPro" id="IPR000276">
    <property type="entry name" value="GPCR_Rhodpsn"/>
</dbReference>
<evidence type="ECO:0000256" key="5">
    <source>
        <dbReference type="SAM" id="MobiDB-lite"/>
    </source>
</evidence>
<protein>
    <recommendedName>
        <fullName evidence="7">G-protein coupled receptors family 1 profile domain-containing protein</fullName>
    </recommendedName>
</protein>
<feature type="domain" description="G-protein coupled receptors family 1 profile" evidence="7">
    <location>
        <begin position="21"/>
        <end position="360"/>
    </location>
</feature>
<dbReference type="EMBL" id="CAJHNH020002939">
    <property type="protein sequence ID" value="CAG5128134.1"/>
    <property type="molecule type" value="Genomic_DNA"/>
</dbReference>
<dbReference type="CDD" id="cd14978">
    <property type="entry name" value="7tmA_FMRFamide_R-like"/>
    <property type="match status" value="1"/>
</dbReference>
<dbReference type="Gene3D" id="1.20.1070.10">
    <property type="entry name" value="Rhodopsin 7-helix transmembrane proteins"/>
    <property type="match status" value="2"/>
</dbReference>
<dbReference type="SUPFAM" id="SSF81321">
    <property type="entry name" value="Family A G protein-coupled receptor-like"/>
    <property type="match status" value="1"/>
</dbReference>
<dbReference type="OrthoDB" id="10011262at2759"/>
<evidence type="ECO:0000256" key="1">
    <source>
        <dbReference type="ARBA" id="ARBA00004370"/>
    </source>
</evidence>
<gene>
    <name evidence="8" type="ORF">CUNI_LOCUS13692</name>
</gene>
<feature type="region of interest" description="Disordered" evidence="5">
    <location>
        <begin position="210"/>
        <end position="229"/>
    </location>
</feature>
<feature type="transmembrane region" description="Helical" evidence="6">
    <location>
        <begin position="297"/>
        <end position="319"/>
    </location>
</feature>
<keyword evidence="9" id="KW-1185">Reference proteome</keyword>
<evidence type="ECO:0000256" key="2">
    <source>
        <dbReference type="ARBA" id="ARBA00022692"/>
    </source>
</evidence>
<dbReference type="PANTHER" id="PTHR46641:SF2">
    <property type="entry name" value="FMRFAMIDE RECEPTOR"/>
    <property type="match status" value="1"/>
</dbReference>
<evidence type="ECO:0000313" key="9">
    <source>
        <dbReference type="Proteomes" id="UP000678393"/>
    </source>
</evidence>
<evidence type="ECO:0000256" key="3">
    <source>
        <dbReference type="ARBA" id="ARBA00022989"/>
    </source>
</evidence>
<evidence type="ECO:0000313" key="8">
    <source>
        <dbReference type="EMBL" id="CAG5128134.1"/>
    </source>
</evidence>
<dbReference type="AlphaFoldDB" id="A0A8S3ZF03"/>
<dbReference type="Proteomes" id="UP000678393">
    <property type="component" value="Unassembled WGS sequence"/>
</dbReference>
<feature type="transmembrane region" description="Helical" evidence="6">
    <location>
        <begin position="339"/>
        <end position="363"/>
    </location>
</feature>
<dbReference type="PRINTS" id="PR00237">
    <property type="entry name" value="GPCRRHODOPSN"/>
</dbReference>
<evidence type="ECO:0000259" key="7">
    <source>
        <dbReference type="PROSITE" id="PS50262"/>
    </source>
</evidence>
<reference evidence="8" key="1">
    <citation type="submission" date="2021-04" db="EMBL/GenBank/DDBJ databases">
        <authorList>
            <consortium name="Molecular Ecology Group"/>
        </authorList>
    </citation>
    <scope>NUCLEOTIDE SEQUENCE</scope>
</reference>
<sequence length="408" mass="46258">FLKFIIWGILGSILAILGFLGNTLSMVVLYRRQMRSSTSYYLISLAIYDNGILLGMVAYFCLPSIAPYSSLLTHYQTVSSRTIIFGYPLSLVAHMGSIYTCVGFTVERFIAVCWPLQAANTCTRSRTARVILFIFLWSLIYNIPRFFHYELQDSEEEDASKWNITESVSSCLLSRTKCSEMYDYVNATKGCAQSVDFNLVVNTSDTLQADSGSSSLSINPGYTQSTSQRPHKLTNYKETQFGAGDTFKHIYLIYFQLVFMFLLPFVAILAMNFGLVQTARGSKFMQQATCVTARKEQNLAIMLIAVTAVFLICQFPTIIDNILVAVVGENKLQQNNTYVCFWIICTLMVEINAASNFLLYCFFGKKFRMMLLATLGFKKKYHQVTYRSTVSRFRLNGNRMCDMEVSAL</sequence>
<keyword evidence="3 6" id="KW-1133">Transmembrane helix</keyword>
<proteinExistence type="predicted"/>
<comment type="subcellular location">
    <subcellularLocation>
        <location evidence="1">Membrane</location>
    </subcellularLocation>
</comment>
<organism evidence="8 9">
    <name type="scientific">Candidula unifasciata</name>
    <dbReference type="NCBI Taxonomy" id="100452"/>
    <lineage>
        <taxon>Eukaryota</taxon>
        <taxon>Metazoa</taxon>
        <taxon>Spiralia</taxon>
        <taxon>Lophotrochozoa</taxon>
        <taxon>Mollusca</taxon>
        <taxon>Gastropoda</taxon>
        <taxon>Heterobranchia</taxon>
        <taxon>Euthyneura</taxon>
        <taxon>Panpulmonata</taxon>
        <taxon>Eupulmonata</taxon>
        <taxon>Stylommatophora</taxon>
        <taxon>Helicina</taxon>
        <taxon>Helicoidea</taxon>
        <taxon>Geomitridae</taxon>
        <taxon>Candidula</taxon>
    </lineage>
</organism>
<evidence type="ECO:0000256" key="4">
    <source>
        <dbReference type="ARBA" id="ARBA00023136"/>
    </source>
</evidence>
<accession>A0A8S3ZF03</accession>
<feature type="compositionally biased region" description="Polar residues" evidence="5">
    <location>
        <begin position="210"/>
        <end position="228"/>
    </location>
</feature>
<keyword evidence="4 6" id="KW-0472">Membrane</keyword>
<keyword evidence="2 6" id="KW-0812">Transmembrane</keyword>
<evidence type="ECO:0000256" key="6">
    <source>
        <dbReference type="SAM" id="Phobius"/>
    </source>
</evidence>
<feature type="transmembrane region" description="Helical" evidence="6">
    <location>
        <begin position="6"/>
        <end position="30"/>
    </location>
</feature>
<dbReference type="PROSITE" id="PS50262">
    <property type="entry name" value="G_PROTEIN_RECEP_F1_2"/>
    <property type="match status" value="1"/>
</dbReference>
<dbReference type="PANTHER" id="PTHR46641">
    <property type="entry name" value="FMRFAMIDE RECEPTOR-RELATED"/>
    <property type="match status" value="1"/>
</dbReference>
<dbReference type="GO" id="GO:0016020">
    <property type="term" value="C:membrane"/>
    <property type="evidence" value="ECO:0007669"/>
    <property type="project" value="UniProtKB-SubCell"/>
</dbReference>
<dbReference type="Pfam" id="PF00001">
    <property type="entry name" value="7tm_1"/>
    <property type="match status" value="2"/>
</dbReference>
<dbReference type="InterPro" id="IPR052954">
    <property type="entry name" value="GPCR-Ligand_Int"/>
</dbReference>
<name>A0A8S3ZF03_9EUPU</name>